<dbReference type="EMBL" id="CM000130">
    <property type="protein sequence ID" value="EEC79267.1"/>
    <property type="molecule type" value="Genomic_DNA"/>
</dbReference>
<evidence type="ECO:0000313" key="2">
    <source>
        <dbReference type="EMBL" id="EEC79267.1"/>
    </source>
</evidence>
<dbReference type="Gramene" id="BGIOSGA018012-TA">
    <property type="protein sequence ID" value="BGIOSGA018012-PA"/>
    <property type="gene ID" value="BGIOSGA018012"/>
</dbReference>
<keyword evidence="3" id="KW-1185">Reference proteome</keyword>
<keyword evidence="1" id="KW-0175">Coiled coil</keyword>
<gene>
    <name evidence="2" type="ORF">OsI_20051</name>
</gene>
<evidence type="ECO:0000313" key="3">
    <source>
        <dbReference type="Proteomes" id="UP000007015"/>
    </source>
</evidence>
<sequence>MEARRPADERREIRTTGADCGGLAVLLREVLRTVGIDVDNVFYEGWTYGPGEGVHTRLQMEVPNIPGRPRSLMLRAATSESTFSRAVQTIAMRILRLATLVYQNQLSHTRFRYLPRALEDPTDRDAVSLQAHAADRERNVTLRTSVQCMIEQEYLNIGLEEKVVKLRERVWKQDIQLMEKDNRIALLEERLEAKAREARALERVDDDLPEDLIHQVVNFQLILEDKNQEIDRISRERDIARKRAAGEYLLILDLAFPSCFSLLFLSALEKQLQILEAAVARLALTANATGRTALDRVNKIKQILPDISRAGMGYGAALAFNAVRIHSGVDYSRFDVCERGLEHEVEHSVEDMKEAGTDLADSFNHDTPIRHRIGWIN</sequence>
<dbReference type="AlphaFoldDB" id="B8AYI1"/>
<reference evidence="2 3" key="1">
    <citation type="journal article" date="2005" name="PLoS Biol.">
        <title>The genomes of Oryza sativa: a history of duplications.</title>
        <authorList>
            <person name="Yu J."/>
            <person name="Wang J."/>
            <person name="Lin W."/>
            <person name="Li S."/>
            <person name="Li H."/>
            <person name="Zhou J."/>
            <person name="Ni P."/>
            <person name="Dong W."/>
            <person name="Hu S."/>
            <person name="Zeng C."/>
            <person name="Zhang J."/>
            <person name="Zhang Y."/>
            <person name="Li R."/>
            <person name="Xu Z."/>
            <person name="Li S."/>
            <person name="Li X."/>
            <person name="Zheng H."/>
            <person name="Cong L."/>
            <person name="Lin L."/>
            <person name="Yin J."/>
            <person name="Geng J."/>
            <person name="Li G."/>
            <person name="Shi J."/>
            <person name="Liu J."/>
            <person name="Lv H."/>
            <person name="Li J."/>
            <person name="Wang J."/>
            <person name="Deng Y."/>
            <person name="Ran L."/>
            <person name="Shi X."/>
            <person name="Wang X."/>
            <person name="Wu Q."/>
            <person name="Li C."/>
            <person name="Ren X."/>
            <person name="Wang J."/>
            <person name="Wang X."/>
            <person name="Li D."/>
            <person name="Liu D."/>
            <person name="Zhang X."/>
            <person name="Ji Z."/>
            <person name="Zhao W."/>
            <person name="Sun Y."/>
            <person name="Zhang Z."/>
            <person name="Bao J."/>
            <person name="Han Y."/>
            <person name="Dong L."/>
            <person name="Ji J."/>
            <person name="Chen P."/>
            <person name="Wu S."/>
            <person name="Liu J."/>
            <person name="Xiao Y."/>
            <person name="Bu D."/>
            <person name="Tan J."/>
            <person name="Yang L."/>
            <person name="Ye C."/>
            <person name="Zhang J."/>
            <person name="Xu J."/>
            <person name="Zhou Y."/>
            <person name="Yu Y."/>
            <person name="Zhang B."/>
            <person name="Zhuang S."/>
            <person name="Wei H."/>
            <person name="Liu B."/>
            <person name="Lei M."/>
            <person name="Yu H."/>
            <person name="Li Y."/>
            <person name="Xu H."/>
            <person name="Wei S."/>
            <person name="He X."/>
            <person name="Fang L."/>
            <person name="Zhang Z."/>
            <person name="Zhang Y."/>
            <person name="Huang X."/>
            <person name="Su Z."/>
            <person name="Tong W."/>
            <person name="Li J."/>
            <person name="Tong Z."/>
            <person name="Li S."/>
            <person name="Ye J."/>
            <person name="Wang L."/>
            <person name="Fang L."/>
            <person name="Lei T."/>
            <person name="Chen C."/>
            <person name="Chen H."/>
            <person name="Xu Z."/>
            <person name="Li H."/>
            <person name="Huang H."/>
            <person name="Zhang F."/>
            <person name="Xu H."/>
            <person name="Li N."/>
            <person name="Zhao C."/>
            <person name="Li S."/>
            <person name="Dong L."/>
            <person name="Huang Y."/>
            <person name="Li L."/>
            <person name="Xi Y."/>
            <person name="Qi Q."/>
            <person name="Li W."/>
            <person name="Zhang B."/>
            <person name="Hu W."/>
            <person name="Zhang Y."/>
            <person name="Tian X."/>
            <person name="Jiao Y."/>
            <person name="Liang X."/>
            <person name="Jin J."/>
            <person name="Gao L."/>
            <person name="Zheng W."/>
            <person name="Hao B."/>
            <person name="Liu S."/>
            <person name="Wang W."/>
            <person name="Yuan L."/>
            <person name="Cao M."/>
            <person name="McDermott J."/>
            <person name="Samudrala R."/>
            <person name="Wang J."/>
            <person name="Wong G.K."/>
            <person name="Yang H."/>
        </authorList>
    </citation>
    <scope>NUCLEOTIDE SEQUENCE [LARGE SCALE GENOMIC DNA]</scope>
    <source>
        <strain evidence="3">cv. 93-11</strain>
    </source>
</reference>
<feature type="coiled-coil region" evidence="1">
    <location>
        <begin position="177"/>
        <end position="285"/>
    </location>
</feature>
<protein>
    <submittedName>
        <fullName evidence="2">Uncharacterized protein</fullName>
    </submittedName>
</protein>
<name>B8AYI1_ORYSI</name>
<proteinExistence type="predicted"/>
<organism evidence="2 3">
    <name type="scientific">Oryza sativa subsp. indica</name>
    <name type="common">Rice</name>
    <dbReference type="NCBI Taxonomy" id="39946"/>
    <lineage>
        <taxon>Eukaryota</taxon>
        <taxon>Viridiplantae</taxon>
        <taxon>Streptophyta</taxon>
        <taxon>Embryophyta</taxon>
        <taxon>Tracheophyta</taxon>
        <taxon>Spermatophyta</taxon>
        <taxon>Magnoliopsida</taxon>
        <taxon>Liliopsida</taxon>
        <taxon>Poales</taxon>
        <taxon>Poaceae</taxon>
        <taxon>BOP clade</taxon>
        <taxon>Oryzoideae</taxon>
        <taxon>Oryzeae</taxon>
        <taxon>Oryzinae</taxon>
        <taxon>Oryza</taxon>
        <taxon>Oryza sativa</taxon>
    </lineage>
</organism>
<dbReference type="Proteomes" id="UP000007015">
    <property type="component" value="Chromosome 5"/>
</dbReference>
<dbReference type="HOGENOM" id="CLU_734437_0_0_1"/>
<evidence type="ECO:0000256" key="1">
    <source>
        <dbReference type="SAM" id="Coils"/>
    </source>
</evidence>
<accession>B8AYI1</accession>